<dbReference type="GO" id="GO:0016301">
    <property type="term" value="F:kinase activity"/>
    <property type="evidence" value="ECO:0007669"/>
    <property type="project" value="UniProtKB-KW"/>
</dbReference>
<dbReference type="InterPro" id="IPR027417">
    <property type="entry name" value="P-loop_NTPase"/>
</dbReference>
<dbReference type="SUPFAM" id="SSF52540">
    <property type="entry name" value="P-loop containing nucleoside triphosphate hydrolases"/>
    <property type="match status" value="1"/>
</dbReference>
<dbReference type="AlphaFoldDB" id="A0A4Q0AH52"/>
<accession>A0A4Q0AH52</accession>
<dbReference type="Proteomes" id="UP000289257">
    <property type="component" value="Unassembled WGS sequence"/>
</dbReference>
<proteinExistence type="predicted"/>
<dbReference type="Pfam" id="PF13207">
    <property type="entry name" value="AAA_17"/>
    <property type="match status" value="1"/>
</dbReference>
<comment type="caution">
    <text evidence="1">The sequence shown here is derived from an EMBL/GenBank/DDBJ whole genome shotgun (WGS) entry which is preliminary data.</text>
</comment>
<name>A0A4Q0AH52_9BACT</name>
<dbReference type="PANTHER" id="PTHR41930">
    <property type="entry name" value="UPF0200 PROTEIN MJ1399"/>
    <property type="match status" value="1"/>
</dbReference>
<dbReference type="PANTHER" id="PTHR41930:SF1">
    <property type="entry name" value="DEPHOSPHO-COA KINASE"/>
    <property type="match status" value="1"/>
</dbReference>
<protein>
    <submittedName>
        <fullName evidence="1">Dephospho-CoA kinase</fullName>
    </submittedName>
</protein>
<evidence type="ECO:0000313" key="2">
    <source>
        <dbReference type="Proteomes" id="UP000289257"/>
    </source>
</evidence>
<organism evidence="1 2">
    <name type="scientific">Candidatus Microsaccharimonas sossegonensis</name>
    <dbReference type="NCBI Taxonomy" id="2506948"/>
    <lineage>
        <taxon>Bacteria</taxon>
        <taxon>Candidatus Saccharimonadota</taxon>
        <taxon>Candidatus Saccharimonadia</taxon>
        <taxon>Candidatus Saccharimonadales</taxon>
        <taxon>Candidatus Saccharimonadaceae</taxon>
        <taxon>Candidatus Microsaccharimonas</taxon>
    </lineage>
</organism>
<gene>
    <name evidence="1" type="ORF">EOT05_01540</name>
</gene>
<keyword evidence="1" id="KW-0418">Kinase</keyword>
<evidence type="ECO:0000313" key="1">
    <source>
        <dbReference type="EMBL" id="RWZ78424.1"/>
    </source>
</evidence>
<dbReference type="Gene3D" id="3.40.50.300">
    <property type="entry name" value="P-loop containing nucleotide triphosphate hydrolases"/>
    <property type="match status" value="1"/>
</dbReference>
<sequence length="189" mass="21225">MNKQENLKILAFVGLTGAGKTTAVEHFTEKGYPKVYFGGIIYEAMAEAGIEKGEANEAKFRVEIRQKEGNDFVVKRIIKQIRELSSSGQHRIIADGIYTWDEYKAIKHAFPGETTVVAITSPKHLRYHWLQTRSARPQTPEISAARDTHEIETLQKGGPIAAADFFIINNGSLDHFYDQLDAVADSLRF</sequence>
<keyword evidence="1" id="KW-0808">Transferase</keyword>
<reference evidence="1" key="1">
    <citation type="submission" date="2019-01" db="EMBL/GenBank/DDBJ databases">
        <title>Genomic signatures and co-occurrence patterns of the ultra-small Saccharimodia (Patescibacteria phylum) suggest a symbiotic lifestyle.</title>
        <authorList>
            <person name="Lemos L."/>
            <person name="Medeiros J."/>
            <person name="Andreote F."/>
            <person name="Fernandes G."/>
            <person name="Varani A."/>
            <person name="Oliveira G."/>
            <person name="Pylro V."/>
        </authorList>
    </citation>
    <scope>NUCLEOTIDE SEQUENCE [LARGE SCALE GENOMIC DNA]</scope>
    <source>
        <strain evidence="1">AMD02</strain>
    </source>
</reference>
<keyword evidence="2" id="KW-1185">Reference proteome</keyword>
<dbReference type="EMBL" id="SCKX01000001">
    <property type="protein sequence ID" value="RWZ78424.1"/>
    <property type="molecule type" value="Genomic_DNA"/>
</dbReference>